<comment type="caution">
    <text evidence="1">The sequence shown here is derived from an EMBL/GenBank/DDBJ whole genome shotgun (WGS) entry which is preliminary data.</text>
</comment>
<gene>
    <name evidence="1" type="ORF">L6164_015001</name>
</gene>
<organism evidence="1 2">
    <name type="scientific">Bauhinia variegata</name>
    <name type="common">Purple orchid tree</name>
    <name type="synonym">Phanera variegata</name>
    <dbReference type="NCBI Taxonomy" id="167791"/>
    <lineage>
        <taxon>Eukaryota</taxon>
        <taxon>Viridiplantae</taxon>
        <taxon>Streptophyta</taxon>
        <taxon>Embryophyta</taxon>
        <taxon>Tracheophyta</taxon>
        <taxon>Spermatophyta</taxon>
        <taxon>Magnoliopsida</taxon>
        <taxon>eudicotyledons</taxon>
        <taxon>Gunneridae</taxon>
        <taxon>Pentapetalae</taxon>
        <taxon>rosids</taxon>
        <taxon>fabids</taxon>
        <taxon>Fabales</taxon>
        <taxon>Fabaceae</taxon>
        <taxon>Cercidoideae</taxon>
        <taxon>Cercideae</taxon>
        <taxon>Bauhiniinae</taxon>
        <taxon>Bauhinia</taxon>
    </lineage>
</organism>
<dbReference type="Proteomes" id="UP000828941">
    <property type="component" value="Chromosome 6"/>
</dbReference>
<name>A0ACB9NJC9_BAUVA</name>
<evidence type="ECO:0000313" key="2">
    <source>
        <dbReference type="Proteomes" id="UP000828941"/>
    </source>
</evidence>
<sequence>MAERRERRENEPNLNLNGDDGDSAVQADGQDNHNAFAQVVQIRSSSSFLSINPNNSRALQMLTSDDVLAMQFDSYEAGESFYHKYASAVGFIVRKDDIGRNKQGEVVMRKWVCNREGYRQRKYLENANRRREPRPSTRVNCPATFRISLDRGTHKWVVKEFVAEHTHELAPTIKSHALQINGPIMEVGNVKKKGVINVEAQPSQMMNYLVKQIGDCDPVGAEKQDLNNPTDSLLRPEITINDVEAALAYLSAKKDADPGLFYETKIIEGHLASFFLSDSISQLDYACFGDVMAVCRMSAYRMHFVILAGLNHHHQTSVFGCALLDDETVEAYTWLFQTFLHVMHDTMPISIVTDGHKAVRQAVQQVLPQSRHRLCTWHLERNAHSSVDDTSFVSDLKVCMEIVSQDEFELKWKAMVDKYKLSGNLWIQKMHKRRHMWAQAYLRGHFWAGMQSTKVCEVDIIRCNEVKAEYDAIHVQFALSTPLVKIEKHAADVFTRESYKRFLSEMRLEALLFVLNKVDGTNFRIYTLGNYEDCNLTYEVVFEPCGPSLKCSCLKFETTGFPCSHAIHIIKSERLEQIPPNLIHPRWTKSAKSTAQLALAPVAGDVIMRMECSATSHGNDCGAANRPTAEKDTIHKSKTARFKGNGPCYQSSRISNLLTSRALVGLMWSCNTINNGAWMLDQLLHGGFSLLMVWHENNYITSSVSLKVNGNECQKLDLSSFLRDASYSESCGCELNLNSSDS</sequence>
<dbReference type="EMBL" id="CM039431">
    <property type="protein sequence ID" value="KAI4336479.1"/>
    <property type="molecule type" value="Genomic_DNA"/>
</dbReference>
<accession>A0ACB9NJC9</accession>
<protein>
    <submittedName>
        <fullName evidence="1">Uncharacterized protein</fullName>
    </submittedName>
</protein>
<proteinExistence type="predicted"/>
<keyword evidence="2" id="KW-1185">Reference proteome</keyword>
<evidence type="ECO:0000313" key="1">
    <source>
        <dbReference type="EMBL" id="KAI4336479.1"/>
    </source>
</evidence>
<reference evidence="1 2" key="1">
    <citation type="journal article" date="2022" name="DNA Res.">
        <title>Chromosomal-level genome assembly of the orchid tree Bauhinia variegata (Leguminosae; Cercidoideae) supports the allotetraploid origin hypothesis of Bauhinia.</title>
        <authorList>
            <person name="Zhong Y."/>
            <person name="Chen Y."/>
            <person name="Zheng D."/>
            <person name="Pang J."/>
            <person name="Liu Y."/>
            <person name="Luo S."/>
            <person name="Meng S."/>
            <person name="Qian L."/>
            <person name="Wei D."/>
            <person name="Dai S."/>
            <person name="Zhou R."/>
        </authorList>
    </citation>
    <scope>NUCLEOTIDE SEQUENCE [LARGE SCALE GENOMIC DNA]</scope>
    <source>
        <strain evidence="1">BV-YZ2020</strain>
    </source>
</reference>